<sequence>MFDIRSYRIAILLIEKETENRCPRLQILAPCLILVLPLDQDLRLDRFWDLAQDQGRLLALFTA</sequence>
<dbReference type="AlphaFoldDB" id="A0A3L8SQG5"/>
<keyword evidence="2" id="KW-1185">Reference proteome</keyword>
<dbReference type="OrthoDB" id="10594631at2759"/>
<protein>
    <submittedName>
        <fullName evidence="1">Uncharacterized protein</fullName>
    </submittedName>
</protein>
<name>A0A3L8SQG5_CHLGU</name>
<evidence type="ECO:0000313" key="1">
    <source>
        <dbReference type="EMBL" id="RLW05340.1"/>
    </source>
</evidence>
<comment type="caution">
    <text evidence="1">The sequence shown here is derived from an EMBL/GenBank/DDBJ whole genome shotgun (WGS) entry which is preliminary data.</text>
</comment>
<accession>A0A3L8SQG5</accession>
<reference evidence="1 2" key="1">
    <citation type="journal article" date="2018" name="Proc. R. Soc. B">
        <title>A non-coding region near Follistatin controls head colour polymorphism in the Gouldian finch.</title>
        <authorList>
            <person name="Toomey M.B."/>
            <person name="Marques C.I."/>
            <person name="Andrade P."/>
            <person name="Araujo P.M."/>
            <person name="Sabatino S."/>
            <person name="Gazda M.A."/>
            <person name="Afonso S."/>
            <person name="Lopes R.J."/>
            <person name="Corbo J.C."/>
            <person name="Carneiro M."/>
        </authorList>
    </citation>
    <scope>NUCLEOTIDE SEQUENCE [LARGE SCALE GENOMIC DNA]</scope>
    <source>
        <strain evidence="1">Red01</strain>
        <tissue evidence="1">Muscle</tissue>
    </source>
</reference>
<proteinExistence type="predicted"/>
<organism evidence="1 2">
    <name type="scientific">Chloebia gouldiae</name>
    <name type="common">Gouldian finch</name>
    <name type="synonym">Erythrura gouldiae</name>
    <dbReference type="NCBI Taxonomy" id="44316"/>
    <lineage>
        <taxon>Eukaryota</taxon>
        <taxon>Metazoa</taxon>
        <taxon>Chordata</taxon>
        <taxon>Craniata</taxon>
        <taxon>Vertebrata</taxon>
        <taxon>Euteleostomi</taxon>
        <taxon>Archelosauria</taxon>
        <taxon>Archosauria</taxon>
        <taxon>Dinosauria</taxon>
        <taxon>Saurischia</taxon>
        <taxon>Theropoda</taxon>
        <taxon>Coelurosauria</taxon>
        <taxon>Aves</taxon>
        <taxon>Neognathae</taxon>
        <taxon>Neoaves</taxon>
        <taxon>Telluraves</taxon>
        <taxon>Australaves</taxon>
        <taxon>Passeriformes</taxon>
        <taxon>Passeroidea</taxon>
        <taxon>Passeridae</taxon>
        <taxon>Chloebia</taxon>
    </lineage>
</organism>
<dbReference type="EMBL" id="QUSF01000011">
    <property type="protein sequence ID" value="RLW05340.1"/>
    <property type="molecule type" value="Genomic_DNA"/>
</dbReference>
<gene>
    <name evidence="1" type="ORF">DV515_00005245</name>
</gene>
<evidence type="ECO:0000313" key="2">
    <source>
        <dbReference type="Proteomes" id="UP000276834"/>
    </source>
</evidence>
<dbReference type="Proteomes" id="UP000276834">
    <property type="component" value="Unassembled WGS sequence"/>
</dbReference>